<proteinExistence type="predicted"/>
<evidence type="ECO:0000256" key="1">
    <source>
        <dbReference type="SAM" id="MobiDB-lite"/>
    </source>
</evidence>
<dbReference type="PANTHER" id="PTHR35317:SF35">
    <property type="entry name" value="DUF4219 DOMAIN-CONTAINING PROTEIN"/>
    <property type="match status" value="1"/>
</dbReference>
<keyword evidence="4" id="KW-1185">Reference proteome</keyword>
<evidence type="ECO:0000313" key="4">
    <source>
        <dbReference type="Proteomes" id="UP000257109"/>
    </source>
</evidence>
<evidence type="ECO:0000313" key="3">
    <source>
        <dbReference type="EMBL" id="RDX87734.1"/>
    </source>
</evidence>
<dbReference type="Pfam" id="PF22936">
    <property type="entry name" value="Pol_BBD"/>
    <property type="match status" value="1"/>
</dbReference>
<feature type="compositionally biased region" description="Polar residues" evidence="1">
    <location>
        <begin position="94"/>
        <end position="105"/>
    </location>
</feature>
<dbReference type="EMBL" id="QJKJ01006142">
    <property type="protein sequence ID" value="RDX87734.1"/>
    <property type="molecule type" value="Genomic_DNA"/>
</dbReference>
<evidence type="ECO:0000259" key="2">
    <source>
        <dbReference type="Pfam" id="PF22936"/>
    </source>
</evidence>
<gene>
    <name evidence="3" type="ORF">CR513_30751</name>
</gene>
<comment type="caution">
    <text evidence="3">The sequence shown here is derived from an EMBL/GenBank/DDBJ whole genome shotgun (WGS) entry which is preliminary data.</text>
</comment>
<protein>
    <recommendedName>
        <fullName evidence="2">Retrovirus-related Pol polyprotein from transposon TNT 1-94-like beta-barrel domain-containing protein</fullName>
    </recommendedName>
</protein>
<dbReference type="OrthoDB" id="1430921at2759"/>
<organism evidence="3 4">
    <name type="scientific">Mucuna pruriens</name>
    <name type="common">Velvet bean</name>
    <name type="synonym">Dolichos pruriens</name>
    <dbReference type="NCBI Taxonomy" id="157652"/>
    <lineage>
        <taxon>Eukaryota</taxon>
        <taxon>Viridiplantae</taxon>
        <taxon>Streptophyta</taxon>
        <taxon>Embryophyta</taxon>
        <taxon>Tracheophyta</taxon>
        <taxon>Spermatophyta</taxon>
        <taxon>Magnoliopsida</taxon>
        <taxon>eudicotyledons</taxon>
        <taxon>Gunneridae</taxon>
        <taxon>Pentapetalae</taxon>
        <taxon>rosids</taxon>
        <taxon>fabids</taxon>
        <taxon>Fabales</taxon>
        <taxon>Fabaceae</taxon>
        <taxon>Papilionoideae</taxon>
        <taxon>50 kb inversion clade</taxon>
        <taxon>NPAAA clade</taxon>
        <taxon>indigoferoid/millettioid clade</taxon>
        <taxon>Phaseoleae</taxon>
        <taxon>Mucuna</taxon>
    </lineage>
</organism>
<dbReference type="AlphaFoldDB" id="A0A371GB04"/>
<reference evidence="3" key="1">
    <citation type="submission" date="2018-05" db="EMBL/GenBank/DDBJ databases">
        <title>Draft genome of Mucuna pruriens seed.</title>
        <authorList>
            <person name="Nnadi N.E."/>
            <person name="Vos R."/>
            <person name="Hasami M.H."/>
            <person name="Devisetty U.K."/>
            <person name="Aguiy J.C."/>
        </authorList>
    </citation>
    <scope>NUCLEOTIDE SEQUENCE [LARGE SCALE GENOMIC DNA]</scope>
    <source>
        <strain evidence="3">JCA_2017</strain>
    </source>
</reference>
<accession>A0A371GB04</accession>
<sequence length="238" mass="26871">MNDQEAIGDYFIRIQMLVNSMKACGEKLLDQQIMDKILRTLTPQFDHIVVAIEESKDLQRMRAQAFRRNGGGGNKNKKGKWKNKLKDSNEGPKVSNQNSGGNNYKNGDECYSNKRKQKKAVEGQMAQGDSDDSDSDHILLMVTTSDCAKSDFWYLNTGCSNHMSGNKGWFVNLDEKVKRMVKFAYNSTITTEGMGKVLTQKRWAAIIHNKCSLCATNEDQSVEPWPTIGERICHEYGA</sequence>
<feature type="region of interest" description="Disordered" evidence="1">
    <location>
        <begin position="65"/>
        <end position="134"/>
    </location>
</feature>
<dbReference type="Pfam" id="PF14223">
    <property type="entry name" value="Retrotran_gag_2"/>
    <property type="match status" value="1"/>
</dbReference>
<feature type="domain" description="Retrovirus-related Pol polyprotein from transposon TNT 1-94-like beta-barrel" evidence="2">
    <location>
        <begin position="153"/>
        <end position="200"/>
    </location>
</feature>
<dbReference type="InterPro" id="IPR054722">
    <property type="entry name" value="PolX-like_BBD"/>
</dbReference>
<feature type="non-terminal residue" evidence="3">
    <location>
        <position position="1"/>
    </location>
</feature>
<dbReference type="PANTHER" id="PTHR35317">
    <property type="entry name" value="OS04G0629600 PROTEIN"/>
    <property type="match status" value="1"/>
</dbReference>
<dbReference type="Proteomes" id="UP000257109">
    <property type="component" value="Unassembled WGS sequence"/>
</dbReference>
<name>A0A371GB04_MUCPR</name>